<evidence type="ECO:0000256" key="1">
    <source>
        <dbReference type="ARBA" id="ARBA00004141"/>
    </source>
</evidence>
<dbReference type="InterPro" id="IPR033945">
    <property type="entry name" value="Cyt_c_oxase_su3_dom"/>
</dbReference>
<feature type="domain" description="Heme-copper oxidase subunit III family profile" evidence="10">
    <location>
        <begin position="10"/>
        <end position="269"/>
    </location>
</feature>
<dbReference type="PROSITE" id="PS50253">
    <property type="entry name" value="COX3"/>
    <property type="match status" value="1"/>
</dbReference>
<evidence type="ECO:0000313" key="11">
    <source>
        <dbReference type="EMBL" id="ARO47976.1"/>
    </source>
</evidence>
<reference evidence="11" key="1">
    <citation type="journal article" date="2017" name="Genome Biol. Evol.">
        <title>Mitochondrial Genome Evolution and a Novel RNA Editing System in Deep-Branching Heteroloboseids.</title>
        <authorList>
            <person name="Yang J."/>
            <person name="Harding T."/>
            <person name="Kamikawa R."/>
            <person name="Simpson A.G.B."/>
            <person name="Roger A.J."/>
        </authorList>
    </citation>
    <scope>NUCLEOTIDE SEQUENCE</scope>
    <source>
        <strain evidence="11">AS12B</strain>
    </source>
</reference>
<feature type="transmembrane region" description="Helical" evidence="9">
    <location>
        <begin position="21"/>
        <end position="45"/>
    </location>
</feature>
<name>A0A1W6R260_9EUKA</name>
<comment type="function">
    <text evidence="8">Component of the cytochrome c oxidase, the last enzyme in the mitochondrial electron transport chain which drives oxidative phosphorylation. The respiratory chain contains 3 multisubunit complexes succinate dehydrogenase (complex II, CII), ubiquinol-cytochrome c oxidoreductase (cytochrome b-c1 complex, complex III, CIII) and cytochrome c oxidase (complex IV, CIV), that cooperate to transfer electrons derived from NADH and succinate to molecular oxygen, creating an electrochemical gradient over the inner membrane that drives transmembrane transport and the ATP synthase. Cytochrome c oxidase is the component of the respiratory chain that catalyzes the reduction of oxygen to water. Electrons originating from reduced cytochrome c in the intermembrane space (IMS) are transferred via the dinuclear copper A center (CU(A)) of subunit 2 and heme A of subunit 1 to the active site in subunit 1, a binuclear center (BNC) formed by heme A3 and copper B (CU(B)). The BNC reduces molecular oxygen to 2 water molecules using 4 electrons from cytochrome c in the IMS and 4 protons from the mitochondrial matrix.</text>
</comment>
<evidence type="ECO:0000256" key="5">
    <source>
        <dbReference type="ARBA" id="ARBA00022967"/>
    </source>
</evidence>
<proteinExistence type="inferred from homology"/>
<geneLocation type="mitochondrion" evidence="11"/>
<dbReference type="InterPro" id="IPR024791">
    <property type="entry name" value="Cyt_c/ubiquinol_Oxase_su3"/>
</dbReference>
<gene>
    <name evidence="11" type="primary">cox3</name>
</gene>
<keyword evidence="6 9" id="KW-1133">Transmembrane helix</keyword>
<dbReference type="InterPro" id="IPR000298">
    <property type="entry name" value="Cyt_c_oxidase-like_su3"/>
</dbReference>
<evidence type="ECO:0000256" key="6">
    <source>
        <dbReference type="ARBA" id="ARBA00022989"/>
    </source>
</evidence>
<dbReference type="GO" id="GO:0005739">
    <property type="term" value="C:mitochondrion"/>
    <property type="evidence" value="ECO:0007669"/>
    <property type="project" value="TreeGrafter"/>
</dbReference>
<dbReference type="CDD" id="cd01665">
    <property type="entry name" value="Cyt_c_Oxidase_III"/>
    <property type="match status" value="1"/>
</dbReference>
<evidence type="ECO:0000256" key="7">
    <source>
        <dbReference type="ARBA" id="ARBA00023136"/>
    </source>
</evidence>
<protein>
    <recommendedName>
        <fullName evidence="3 8">Cytochrome c oxidase subunit 3</fullName>
    </recommendedName>
</protein>
<evidence type="ECO:0000256" key="8">
    <source>
        <dbReference type="RuleBase" id="RU003375"/>
    </source>
</evidence>
<dbReference type="SUPFAM" id="SSF81452">
    <property type="entry name" value="Cytochrome c oxidase subunit III-like"/>
    <property type="match status" value="1"/>
</dbReference>
<feature type="transmembrane region" description="Helical" evidence="9">
    <location>
        <begin position="135"/>
        <end position="157"/>
    </location>
</feature>
<organism evidence="11">
    <name type="scientific">Pharyngomonas kirbyi</name>
    <dbReference type="NCBI Taxonomy" id="63601"/>
    <lineage>
        <taxon>Eukaryota</taxon>
        <taxon>Discoba</taxon>
        <taxon>Heterolobosea</taxon>
        <taxon>Pharyngomonada</taxon>
        <taxon>Pharyngomonas</taxon>
    </lineage>
</organism>
<dbReference type="AlphaFoldDB" id="A0A1W6R260"/>
<accession>A0A1W6R260</accession>
<feature type="transmembrane region" description="Helical" evidence="9">
    <location>
        <begin position="240"/>
        <end position="260"/>
    </location>
</feature>
<dbReference type="Pfam" id="PF00510">
    <property type="entry name" value="COX3"/>
    <property type="match status" value="1"/>
</dbReference>
<keyword evidence="8 11" id="KW-0496">Mitochondrion</keyword>
<dbReference type="EMBL" id="KX891215">
    <property type="protein sequence ID" value="ARO47976.1"/>
    <property type="molecule type" value="Genomic_DNA"/>
</dbReference>
<comment type="similarity">
    <text evidence="2 8">Belongs to the cytochrome c oxidase subunit 3 family.</text>
</comment>
<sequence length="314" mass="36717">MNKTYGVAYPKHPWNIVDKSPWPFVSGLSSFFFVLGFVSLLHGYGVLQLDVGLASVLMSFTMWNRDIVREGTFQGKHTSFVKTCLKTGFKYFIVSEFMLFFSFFWAFYHFYLNGSVETAYVYPPMGLGMDDKLPGIMNLILIMSGSIITFSHIHHNLKVNKEHIFPRQLYLLLTIMFGMIFISCQVYEYCHNSFTFSDSTFGSVFYLLTGCHSLHVIVGVSFLIVSWARNLNNHTTFHHNLNYILAIWYWHFVDVIWIFLYLKVYYLFHFIASDQSLKFHYTMYDFSGGSMHFNYFELLLQKSLEKLGKVDSVQ</sequence>
<evidence type="ECO:0000256" key="3">
    <source>
        <dbReference type="ARBA" id="ARBA00015944"/>
    </source>
</evidence>
<dbReference type="Gene3D" id="1.10.287.70">
    <property type="match status" value="1"/>
</dbReference>
<dbReference type="PANTHER" id="PTHR11403">
    <property type="entry name" value="CYTOCHROME C OXIDASE SUBUNIT III"/>
    <property type="match status" value="1"/>
</dbReference>
<feature type="transmembrane region" description="Helical" evidence="9">
    <location>
        <begin position="89"/>
        <end position="108"/>
    </location>
</feature>
<evidence type="ECO:0000256" key="4">
    <source>
        <dbReference type="ARBA" id="ARBA00022692"/>
    </source>
</evidence>
<dbReference type="GO" id="GO:0006123">
    <property type="term" value="P:mitochondrial electron transport, cytochrome c to oxygen"/>
    <property type="evidence" value="ECO:0007669"/>
    <property type="project" value="TreeGrafter"/>
</dbReference>
<dbReference type="InterPro" id="IPR013833">
    <property type="entry name" value="Cyt_c_oxidase_su3_a-hlx"/>
</dbReference>
<keyword evidence="7 9" id="KW-0472">Membrane</keyword>
<dbReference type="GO" id="GO:0004129">
    <property type="term" value="F:cytochrome-c oxidase activity"/>
    <property type="evidence" value="ECO:0007669"/>
    <property type="project" value="InterPro"/>
</dbReference>
<dbReference type="RefSeq" id="YP_009370810.1">
    <property type="nucleotide sequence ID" value="NC_034798.1"/>
</dbReference>
<keyword evidence="5" id="KW-1278">Translocase</keyword>
<evidence type="ECO:0000256" key="2">
    <source>
        <dbReference type="ARBA" id="ARBA00010581"/>
    </source>
</evidence>
<evidence type="ECO:0000256" key="9">
    <source>
        <dbReference type="SAM" id="Phobius"/>
    </source>
</evidence>
<dbReference type="PANTHER" id="PTHR11403:SF7">
    <property type="entry name" value="CYTOCHROME C OXIDASE SUBUNIT 3"/>
    <property type="match status" value="1"/>
</dbReference>
<dbReference type="GO" id="GO:0016020">
    <property type="term" value="C:membrane"/>
    <property type="evidence" value="ECO:0007669"/>
    <property type="project" value="UniProtKB-SubCell"/>
</dbReference>
<dbReference type="Gene3D" id="1.20.120.80">
    <property type="entry name" value="Cytochrome c oxidase, subunit III, four-helix bundle"/>
    <property type="match status" value="1"/>
</dbReference>
<keyword evidence="4 8" id="KW-0812">Transmembrane</keyword>
<evidence type="ECO:0000259" key="10">
    <source>
        <dbReference type="PROSITE" id="PS50253"/>
    </source>
</evidence>
<dbReference type="InterPro" id="IPR035973">
    <property type="entry name" value="Cyt_c_oxidase_su3-like_sf"/>
</dbReference>
<feature type="transmembrane region" description="Helical" evidence="9">
    <location>
        <begin position="169"/>
        <end position="189"/>
    </location>
</feature>
<comment type="subcellular location">
    <subcellularLocation>
        <location evidence="1">Membrane</location>
        <topology evidence="1">Multi-pass membrane protein</topology>
    </subcellularLocation>
</comment>
<dbReference type="GeneID" id="32891769"/>
<feature type="transmembrane region" description="Helical" evidence="9">
    <location>
        <begin position="204"/>
        <end position="228"/>
    </location>
</feature>